<evidence type="ECO:0000256" key="5">
    <source>
        <dbReference type="SAM" id="MobiDB-lite"/>
    </source>
</evidence>
<dbReference type="GO" id="GO:0005634">
    <property type="term" value="C:nucleus"/>
    <property type="evidence" value="ECO:0007669"/>
    <property type="project" value="TreeGrafter"/>
</dbReference>
<comment type="similarity">
    <text evidence="1">Belongs to the SMC family. SMC5 subfamily.</text>
</comment>
<feature type="coiled-coil region" evidence="4">
    <location>
        <begin position="601"/>
        <end position="680"/>
    </location>
</feature>
<evidence type="ECO:0000313" key="7">
    <source>
        <dbReference type="EMBL" id="GMI31754.1"/>
    </source>
</evidence>
<dbReference type="InterPro" id="IPR003395">
    <property type="entry name" value="RecF/RecN/SMC_N"/>
</dbReference>
<accession>A0A9W7G186</accession>
<dbReference type="EMBL" id="BRXZ01007679">
    <property type="protein sequence ID" value="GMI31754.1"/>
    <property type="molecule type" value="Genomic_DNA"/>
</dbReference>
<dbReference type="Pfam" id="PF02463">
    <property type="entry name" value="SMC_N"/>
    <property type="match status" value="1"/>
</dbReference>
<evidence type="ECO:0000256" key="4">
    <source>
        <dbReference type="SAM" id="Coils"/>
    </source>
</evidence>
<dbReference type="GO" id="GO:0003697">
    <property type="term" value="F:single-stranded DNA binding"/>
    <property type="evidence" value="ECO:0007669"/>
    <property type="project" value="TreeGrafter"/>
</dbReference>
<dbReference type="PANTHER" id="PTHR45916:SF1">
    <property type="entry name" value="STRUCTURAL MAINTENANCE OF CHROMOSOMES PROTEIN 5"/>
    <property type="match status" value="1"/>
</dbReference>
<sequence>MSSFKLGSITKIKLKNFLTYFDVTIHPGPRLNVVIGPNGSGKSSILCAICLCLGGSPVLLGRADDVREFIAHDMDSGSIEVTLAPKKDGARGDVIRRTLERSEKGGTRSQHGEFYVNGQPTPRKDVQRLAETKYKIDVSNLLSFLPQDKVGNFSSYTPQQLLGETMKALNEKNLFDVHQKLMKIQNESKDQSRTVETIGEKLKSLKEENDGLERTKKQLEERRRNLDRITLLEAKAKWLKFDEERRRAVELKELRDQAKATMERATTNVPVLEKAKADVERDMESASHDKDKFFRANEKIKTEVGRLNDRAKDITSKIDDLIMAPILASYKTLQKHYHTLSTKKVGVDSVFHAHLRTYERESQRLKKINEVRENKLRRIYTKRPKLQKAVEWIAANKDKFRHPVYGPIGAELDCTNLDIAKIADQHVSNSILMAFVVQSKEDSDLLYRQLREKMRLPGINIELIENSDDMPPREYGARRMEGFKKKYDIVGFLDQFIACPKPVKRALCNSSKIHAVLIGTEKTSLEIDKPSSPGNPNAMEDFSTRDNGGPMSACVCFPTSDGTLYRYMTNVSRYTKKVNTSVGQIKENTYFVFKGVNPKQAKEQAEKVKELKEKYQELSDEITELEKEQKEAAQKMKTKKATLDKKKKERVQYGKTKSDVERAEKKLEQLRAEAAGDIEVERAKMTAQLKKWIDASTKSSADATKRWNQLMDNTFLVSGIVVDFAERQDELLRVDDLLDEEEARAKAVREAYENAKEKFSNCRTNLRELKQTAETEAPLVDAEGNDLPIKAQLEELPGQLADVQSAIKDCREQINRVVDDPHLLAEYERKKREIEELTEALANKSQVSNAKNAEMASLEGPFLAKLKNFLDIIDERFGEYMNDLSCAGGIKLDKGEDGYTSWGIQIQVKYRHANALSVLDARVHSGGERSVATIMYLMALQDQLVSPFRCVDEINQGMDEIFERQVFSRVVANSCAPLSNQHRPSDHSGQYFLITPKLLPNLTDMENEEVTGGGRKKKKMGAAREESDGEEDGNDLELI</sequence>
<feature type="region of interest" description="Disordered" evidence="5">
    <location>
        <begin position="102"/>
        <end position="121"/>
    </location>
</feature>
<evidence type="ECO:0000256" key="1">
    <source>
        <dbReference type="ARBA" id="ARBA00010171"/>
    </source>
</evidence>
<evidence type="ECO:0000313" key="8">
    <source>
        <dbReference type="Proteomes" id="UP001165082"/>
    </source>
</evidence>
<feature type="coiled-coil region" evidence="4">
    <location>
        <begin position="195"/>
        <end position="268"/>
    </location>
</feature>
<dbReference type="OrthoDB" id="10254973at2759"/>
<name>A0A9W7G186_9STRA</name>
<keyword evidence="3 4" id="KW-0175">Coiled coil</keyword>
<dbReference type="Gene3D" id="3.40.50.300">
    <property type="entry name" value="P-loop containing nucleotide triphosphate hydrolases"/>
    <property type="match status" value="2"/>
</dbReference>
<reference evidence="7" key="1">
    <citation type="submission" date="2022-07" db="EMBL/GenBank/DDBJ databases">
        <title>Genome analysis of Parmales, a sister group of diatoms, reveals the evolutionary specialization of diatoms from phago-mixotrophs to photoautotrophs.</title>
        <authorList>
            <person name="Ban H."/>
            <person name="Sato S."/>
            <person name="Yoshikawa S."/>
            <person name="Kazumasa Y."/>
            <person name="Nakamura Y."/>
            <person name="Ichinomiya M."/>
            <person name="Saitoh K."/>
            <person name="Sato N."/>
            <person name="Blanc-Mathieu R."/>
            <person name="Endo H."/>
            <person name="Kuwata A."/>
            <person name="Ogata H."/>
        </authorList>
    </citation>
    <scope>NUCLEOTIDE SEQUENCE</scope>
</reference>
<dbReference type="SUPFAM" id="SSF52540">
    <property type="entry name" value="P-loop containing nucleoside triphosphate hydrolases"/>
    <property type="match status" value="2"/>
</dbReference>
<evidence type="ECO:0000259" key="6">
    <source>
        <dbReference type="Pfam" id="PF02463"/>
    </source>
</evidence>
<dbReference type="InterPro" id="IPR027417">
    <property type="entry name" value="P-loop_NTPase"/>
</dbReference>
<feature type="coiled-coil region" evidence="4">
    <location>
        <begin position="738"/>
        <end position="772"/>
    </location>
</feature>
<feature type="region of interest" description="Disordered" evidence="5">
    <location>
        <begin position="1003"/>
        <end position="1039"/>
    </location>
</feature>
<proteinExistence type="inferred from homology"/>
<evidence type="ECO:0000256" key="2">
    <source>
        <dbReference type="ARBA" id="ARBA00018687"/>
    </source>
</evidence>
<keyword evidence="8" id="KW-1185">Reference proteome</keyword>
<comment type="caution">
    <text evidence="7">The sequence shown here is derived from an EMBL/GenBank/DDBJ whole genome shotgun (WGS) entry which is preliminary data.</text>
</comment>
<feature type="compositionally biased region" description="Acidic residues" evidence="5">
    <location>
        <begin position="1027"/>
        <end position="1039"/>
    </location>
</feature>
<dbReference type="AlphaFoldDB" id="A0A9W7G186"/>
<gene>
    <name evidence="7" type="ORF">TrRE_jg6250</name>
</gene>
<feature type="domain" description="RecF/RecN/SMC N-terminal" evidence="6">
    <location>
        <begin position="9"/>
        <end position="969"/>
    </location>
</feature>
<dbReference type="GO" id="GO:0000724">
    <property type="term" value="P:double-strand break repair via homologous recombination"/>
    <property type="evidence" value="ECO:0007669"/>
    <property type="project" value="TreeGrafter"/>
</dbReference>
<dbReference type="PANTHER" id="PTHR45916">
    <property type="entry name" value="STRUCTURAL MAINTENANCE OF CHROMOSOMES PROTEIN 5"/>
    <property type="match status" value="1"/>
</dbReference>
<organism evidence="7 8">
    <name type="scientific">Triparma retinervis</name>
    <dbReference type="NCBI Taxonomy" id="2557542"/>
    <lineage>
        <taxon>Eukaryota</taxon>
        <taxon>Sar</taxon>
        <taxon>Stramenopiles</taxon>
        <taxon>Ochrophyta</taxon>
        <taxon>Bolidophyceae</taxon>
        <taxon>Parmales</taxon>
        <taxon>Triparmaceae</taxon>
        <taxon>Triparma</taxon>
    </lineage>
</organism>
<dbReference type="GO" id="GO:0030915">
    <property type="term" value="C:Smc5-Smc6 complex"/>
    <property type="evidence" value="ECO:0007669"/>
    <property type="project" value="TreeGrafter"/>
</dbReference>
<evidence type="ECO:0000256" key="3">
    <source>
        <dbReference type="ARBA" id="ARBA00023054"/>
    </source>
</evidence>
<dbReference type="Proteomes" id="UP001165082">
    <property type="component" value="Unassembled WGS sequence"/>
</dbReference>
<protein>
    <recommendedName>
        <fullName evidence="2">Structural maintenance of chromosomes protein 5</fullName>
    </recommendedName>
</protein>